<feature type="region of interest" description="Disordered" evidence="1">
    <location>
        <begin position="62"/>
        <end position="96"/>
    </location>
</feature>
<dbReference type="KEGG" id="vg:26516879"/>
<dbReference type="EMBL" id="KR063279">
    <property type="protein sequence ID" value="AKL88185.1"/>
    <property type="molecule type" value="Genomic_DNA"/>
</dbReference>
<sequence>MATKPDGSVTKPQGVVAPGGSAKPAVSPGNTKPKETGKSSSPLLPGTPEFLVADAKGPDEVFNNETSGYIGVDPQYQNAANATDKPVVEAEEPEGP</sequence>
<feature type="region of interest" description="Disordered" evidence="1">
    <location>
        <begin position="1"/>
        <end position="50"/>
    </location>
</feature>
<protein>
    <submittedName>
        <fullName evidence="2">Uncharacterized protein</fullName>
    </submittedName>
</protein>
<dbReference type="GeneID" id="26516879"/>
<dbReference type="Proteomes" id="UP000204451">
    <property type="component" value="Segment"/>
</dbReference>
<organism evidence="2 3">
    <name type="scientific">Gordonia phage GMA3</name>
    <dbReference type="NCBI Taxonomy" id="1647284"/>
    <lineage>
        <taxon>Viruses</taxon>
        <taxon>Duplodnaviria</taxon>
        <taxon>Heunggongvirae</taxon>
        <taxon>Uroviricota</taxon>
        <taxon>Caudoviricetes</taxon>
        <taxon>Gamtrevirus</taxon>
        <taxon>Gamtrevirus GMA3</taxon>
    </lineage>
</organism>
<accession>A0A0K0NKG7</accession>
<proteinExistence type="predicted"/>
<reference evidence="2 3" key="1">
    <citation type="journal article" date="2015" name="PLoS ONE">
        <title>Lysis to Kill: Evaluation of the Lytic Abilities, and Genomics of Nine Bacteriophages Infective for Gordonia spp. and Their Potential Use in Activated Sludge Foam Biocontrol.</title>
        <authorList>
            <person name="Dyson Z.A."/>
            <person name="Tucci J."/>
            <person name="Seviour R.J."/>
            <person name="Petrovski S."/>
        </authorList>
    </citation>
    <scope>NUCLEOTIDE SEQUENCE [LARGE SCALE GENOMIC DNA]</scope>
</reference>
<dbReference type="RefSeq" id="YP_009188576.1">
    <property type="nucleotide sequence ID" value="NC_028668.1"/>
</dbReference>
<name>A0A0K0NKG7_9CAUD</name>
<keyword evidence="3" id="KW-1185">Reference proteome</keyword>
<evidence type="ECO:0000313" key="2">
    <source>
        <dbReference type="EMBL" id="AKL88185.1"/>
    </source>
</evidence>
<evidence type="ECO:0000313" key="3">
    <source>
        <dbReference type="Proteomes" id="UP000204451"/>
    </source>
</evidence>
<evidence type="ECO:0000256" key="1">
    <source>
        <dbReference type="SAM" id="MobiDB-lite"/>
    </source>
</evidence>
<dbReference type="OrthoDB" id="29269at10239"/>
<gene>
    <name evidence="2" type="ORF">GMA3_8</name>
</gene>